<sequence>MGFVVPHMTSLFEPFKIGRYTLNNRITMAALTRQRAGRSGVPVEMHAEYYAQRASAGLVVTEGTFPAVSSRAFPGQAGVETQEQQDGWTRVAREVHERGGLLFMQVMHGGRMSHPDLLEGQAPEAPSAIASGTQVHTFDHKVDAAVPRALEAEEMPRIVEEFRAAARRAIDAGLDGVEIHGANGYLLHEFLAPSSNQRTDEFGGSPENRRRLPEMVIRSVAEEIGADRVGLRLSPEHNIQGVLENDSDDVLATYRGLLEGISDLKLAYVSLLHKDAITSELIGALVEAARSNGETKVILNTGFATVTDKAEAEELLASGRADAVAVGRELIANPDLVRRWEEGLALNTPDPATFYASGPRGYTDYPSV</sequence>
<dbReference type="SUPFAM" id="SSF51395">
    <property type="entry name" value="FMN-linked oxidoreductases"/>
    <property type="match status" value="1"/>
</dbReference>
<dbReference type="EC" id="1.-.-.-" evidence="2"/>
<dbReference type="AlphaFoldDB" id="A0A0Q0UGT4"/>
<dbReference type="PATRIC" id="fig|1544413.3.peg.692"/>
<name>A0A0Q0UGT4_9CORY</name>
<dbReference type="Gene3D" id="3.20.20.70">
    <property type="entry name" value="Aldolase class I"/>
    <property type="match status" value="1"/>
</dbReference>
<keyword evidence="2" id="KW-0560">Oxidoreductase</keyword>
<dbReference type="InterPro" id="IPR013785">
    <property type="entry name" value="Aldolase_TIM"/>
</dbReference>
<keyword evidence="3" id="KW-1185">Reference proteome</keyword>
<protein>
    <submittedName>
        <fullName evidence="2">N-ethylmaleimide reductase</fullName>
        <ecNumber evidence="2">1.-.-.-</ecNumber>
    </submittedName>
</protein>
<dbReference type="Proteomes" id="UP000050488">
    <property type="component" value="Unassembled WGS sequence"/>
</dbReference>
<feature type="domain" description="NADH:flavin oxidoreductase/NADH oxidase N-terminal" evidence="1">
    <location>
        <begin position="10"/>
        <end position="347"/>
    </location>
</feature>
<proteinExistence type="predicted"/>
<accession>A0A0Q0UGT4</accession>
<evidence type="ECO:0000259" key="1">
    <source>
        <dbReference type="Pfam" id="PF00724"/>
    </source>
</evidence>
<dbReference type="PANTHER" id="PTHR22893">
    <property type="entry name" value="NADH OXIDOREDUCTASE-RELATED"/>
    <property type="match status" value="1"/>
</dbReference>
<dbReference type="CDD" id="cd02933">
    <property type="entry name" value="OYE_like_FMN"/>
    <property type="match status" value="1"/>
</dbReference>
<gene>
    <name evidence="2" type="primary">nemA</name>
    <name evidence="2" type="ORF">Clow_00686</name>
</gene>
<comment type="caution">
    <text evidence="2">The sequence shown here is derived from an EMBL/GenBank/DDBJ whole genome shotgun (WGS) entry which is preliminary data.</text>
</comment>
<dbReference type="Pfam" id="PF00724">
    <property type="entry name" value="Oxidored_FMN"/>
    <property type="match status" value="1"/>
</dbReference>
<evidence type="ECO:0000313" key="3">
    <source>
        <dbReference type="Proteomes" id="UP000050488"/>
    </source>
</evidence>
<dbReference type="GO" id="GO:0016491">
    <property type="term" value="F:oxidoreductase activity"/>
    <property type="evidence" value="ECO:0007669"/>
    <property type="project" value="UniProtKB-KW"/>
</dbReference>
<organism evidence="2 3">
    <name type="scientific">Corynebacterium lowii</name>
    <dbReference type="NCBI Taxonomy" id="1544413"/>
    <lineage>
        <taxon>Bacteria</taxon>
        <taxon>Bacillati</taxon>
        <taxon>Actinomycetota</taxon>
        <taxon>Actinomycetes</taxon>
        <taxon>Mycobacteriales</taxon>
        <taxon>Corynebacteriaceae</taxon>
        <taxon>Corynebacterium</taxon>
    </lineage>
</organism>
<dbReference type="GO" id="GO:0005829">
    <property type="term" value="C:cytosol"/>
    <property type="evidence" value="ECO:0007669"/>
    <property type="project" value="TreeGrafter"/>
</dbReference>
<dbReference type="PANTHER" id="PTHR22893:SF91">
    <property type="entry name" value="NADPH DEHYDROGENASE 2-RELATED"/>
    <property type="match status" value="1"/>
</dbReference>
<dbReference type="InterPro" id="IPR001155">
    <property type="entry name" value="OxRdtase_FMN_N"/>
</dbReference>
<dbReference type="InterPro" id="IPR045247">
    <property type="entry name" value="Oye-like"/>
</dbReference>
<evidence type="ECO:0000313" key="2">
    <source>
        <dbReference type="EMBL" id="KQB87625.1"/>
    </source>
</evidence>
<reference evidence="2 3" key="1">
    <citation type="submission" date="2015-10" db="EMBL/GenBank/DDBJ databases">
        <title>Corynebacteirum lowii and Corynebacterium oculi species nova, derived from human clinical disease and and emended description of Corynebacterium mastiditis.</title>
        <authorList>
            <person name="Bernard K."/>
            <person name="Pacheco A.L."/>
            <person name="Mcdougall C."/>
            <person name="Burtx T."/>
            <person name="Weibe D."/>
            <person name="Tyler S."/>
            <person name="Olson A.B."/>
            <person name="Cnockaert M."/>
            <person name="Eguchi H."/>
            <person name="Kuwahara T."/>
            <person name="Nakayama-Imaohji H."/>
            <person name="Boudewijins M."/>
            <person name="Van Hoecke F."/>
            <person name="Bernier A.-M."/>
            <person name="Vandamme P."/>
        </authorList>
    </citation>
    <scope>NUCLEOTIDE SEQUENCE [LARGE SCALE GENOMIC DNA]</scope>
    <source>
        <strain evidence="2 3">NML 130206</strain>
    </source>
</reference>
<dbReference type="STRING" id="1544413.Clow_00686"/>
<dbReference type="EMBL" id="LKEV01000001">
    <property type="protein sequence ID" value="KQB87625.1"/>
    <property type="molecule type" value="Genomic_DNA"/>
</dbReference>
<dbReference type="GO" id="GO:0010181">
    <property type="term" value="F:FMN binding"/>
    <property type="evidence" value="ECO:0007669"/>
    <property type="project" value="InterPro"/>
</dbReference>